<dbReference type="Proteomes" id="UP000761534">
    <property type="component" value="Unassembled WGS sequence"/>
</dbReference>
<dbReference type="AlphaFoldDB" id="A0A642UU99"/>
<evidence type="ECO:0000313" key="3">
    <source>
        <dbReference type="Proteomes" id="UP000761534"/>
    </source>
</evidence>
<sequence>MVSSIPNHPSSDHPHHQFFTSSWPMTPILHIQFCGLVCMWHFGGEVLQTPWVGFADLWLFAGFCEVVYLKGAAPFTPVALRGLSQLNRILRVQRSFGKRWVLKELEANVKFSPRKAAPKKIAPKRPEAVKQAKMAKQHTKALTEATEKLIASRIGHLEMIKGSRKEVEAEKKKKEEKQKKQA</sequence>
<dbReference type="VEuPathDB" id="FungiDB:TRICI_005277"/>
<proteinExistence type="predicted"/>
<dbReference type="EMBL" id="SWFS01000413">
    <property type="protein sequence ID" value="KAA8905530.1"/>
    <property type="molecule type" value="Genomic_DNA"/>
</dbReference>
<dbReference type="OrthoDB" id="5239630at2759"/>
<comment type="caution">
    <text evidence="2">The sequence shown here is derived from an EMBL/GenBank/DDBJ whole genome shotgun (WGS) entry which is preliminary data.</text>
</comment>
<evidence type="ECO:0000313" key="2">
    <source>
        <dbReference type="EMBL" id="KAA8905530.1"/>
    </source>
</evidence>
<accession>A0A642UU99</accession>
<evidence type="ECO:0000256" key="1">
    <source>
        <dbReference type="SAM" id="MobiDB-lite"/>
    </source>
</evidence>
<reference evidence="2" key="1">
    <citation type="journal article" date="2019" name="G3 (Bethesda)">
        <title>Genome Assemblies of Two Rare Opportunistic Yeast Pathogens: Diutina rugosa (syn. Candida rugosa) and Trichomonascus ciferrii (syn. Candida ciferrii).</title>
        <authorList>
            <person name="Mixao V."/>
            <person name="Saus E."/>
            <person name="Hansen A.P."/>
            <person name="Lass-Florl C."/>
            <person name="Gabaldon T."/>
        </authorList>
    </citation>
    <scope>NUCLEOTIDE SEQUENCE</scope>
    <source>
        <strain evidence="2">CBS 4856</strain>
    </source>
</reference>
<dbReference type="InterPro" id="IPR019034">
    <property type="entry name" value="UPF0390"/>
</dbReference>
<protein>
    <submittedName>
        <fullName evidence="2">Uncharacterized protein</fullName>
    </submittedName>
</protein>
<name>A0A642UU99_9ASCO</name>
<gene>
    <name evidence="2" type="ORF">TRICI_005277</name>
</gene>
<dbReference type="Pfam" id="PF09495">
    <property type="entry name" value="DUF2462"/>
    <property type="match status" value="1"/>
</dbReference>
<organism evidence="2 3">
    <name type="scientific">Trichomonascus ciferrii</name>
    <dbReference type="NCBI Taxonomy" id="44093"/>
    <lineage>
        <taxon>Eukaryota</taxon>
        <taxon>Fungi</taxon>
        <taxon>Dikarya</taxon>
        <taxon>Ascomycota</taxon>
        <taxon>Saccharomycotina</taxon>
        <taxon>Dipodascomycetes</taxon>
        <taxon>Dipodascales</taxon>
        <taxon>Trichomonascaceae</taxon>
        <taxon>Trichomonascus</taxon>
        <taxon>Trichomonascus ciferrii complex</taxon>
    </lineage>
</organism>
<feature type="region of interest" description="Disordered" evidence="1">
    <location>
        <begin position="162"/>
        <end position="182"/>
    </location>
</feature>
<keyword evidence="3" id="KW-1185">Reference proteome</keyword>